<dbReference type="EMBL" id="JAANER010000002">
    <property type="protein sequence ID" value="KAG9194671.1"/>
    <property type="molecule type" value="Genomic_DNA"/>
</dbReference>
<evidence type="ECO:0000313" key="2">
    <source>
        <dbReference type="EMBL" id="KAG9194671.1"/>
    </source>
</evidence>
<dbReference type="AlphaFoldDB" id="A0AAD4IHU3"/>
<accession>A0AAD4IHU3</accession>
<gene>
    <name evidence="2" type="ORF">G6011_04706</name>
</gene>
<reference evidence="2" key="1">
    <citation type="submission" date="2021-07" db="EMBL/GenBank/DDBJ databases">
        <title>Genome Resource of American Ginseng Black Spot Pathogen Alternaria panax.</title>
        <authorList>
            <person name="Qiu C."/>
            <person name="Wang W."/>
            <person name="Liu Z."/>
        </authorList>
    </citation>
    <scope>NUCLEOTIDE SEQUENCE</scope>
    <source>
        <strain evidence="2">BNCC115425</strain>
    </source>
</reference>
<organism evidence="2 3">
    <name type="scientific">Alternaria panax</name>
    <dbReference type="NCBI Taxonomy" id="48097"/>
    <lineage>
        <taxon>Eukaryota</taxon>
        <taxon>Fungi</taxon>
        <taxon>Dikarya</taxon>
        <taxon>Ascomycota</taxon>
        <taxon>Pezizomycotina</taxon>
        <taxon>Dothideomycetes</taxon>
        <taxon>Pleosporomycetidae</taxon>
        <taxon>Pleosporales</taxon>
        <taxon>Pleosporineae</taxon>
        <taxon>Pleosporaceae</taxon>
        <taxon>Alternaria</taxon>
        <taxon>Alternaria sect. Panax</taxon>
    </lineage>
</organism>
<proteinExistence type="predicted"/>
<feature type="compositionally biased region" description="Polar residues" evidence="1">
    <location>
        <begin position="283"/>
        <end position="297"/>
    </location>
</feature>
<dbReference type="Proteomes" id="UP001199106">
    <property type="component" value="Unassembled WGS sequence"/>
</dbReference>
<name>A0AAD4IHU3_9PLEO</name>
<sequence>MTPPGLEFQDIHTWATQDFPADFQHLPDAKAFSVQFNIVRGFNHDSRFKSLVIGRTYTTRNEPVAILAWLAGTRIQIGYTWKNGKGEPQIQPIIFAEENVSWRNFKFPFNVIHPTQEQTEVACFNAMVRYYFLAKGWSKGVIDESDVFNRFVARFPHACRTVASAVQQKPGLDRKVRDAVYVPYISRGSGGLVGYQRKSGVGDGLSRSNRHLTVALHEQRTPYLFEQIANDPVPRRSYTVLSSPSPSPPPFEDRTIIQDVHPPLEMHADASVQRLLGIRSRSGDPQQVSPGGDQTSAFDGLDTGERDESGLRKKVFDLNIRLMIAEGLARDAETLVRKFQQEAQLWKERYEGAESYKTRYEEIRNRFGLQE</sequence>
<evidence type="ECO:0000256" key="1">
    <source>
        <dbReference type="SAM" id="MobiDB-lite"/>
    </source>
</evidence>
<protein>
    <submittedName>
        <fullName evidence="2">Uncharacterized protein</fullName>
    </submittedName>
</protein>
<evidence type="ECO:0000313" key="3">
    <source>
        <dbReference type="Proteomes" id="UP001199106"/>
    </source>
</evidence>
<keyword evidence="3" id="KW-1185">Reference proteome</keyword>
<comment type="caution">
    <text evidence="2">The sequence shown here is derived from an EMBL/GenBank/DDBJ whole genome shotgun (WGS) entry which is preliminary data.</text>
</comment>
<feature type="region of interest" description="Disordered" evidence="1">
    <location>
        <begin position="281"/>
        <end position="306"/>
    </location>
</feature>